<sequence>MYKITNTVIPQAKRKEINDKILYLIENNLCSRYGITAQDVYSSYTGDGALHGLSFNDYDSFHSFTQAKKEIENGQFFTPHHVCKFLVECLNPTKHDLIADLTAGIGNFFNWLPNQQNVYANELDIKAYKVMKFLYPKVHITADDVRNYNPNTTFDLILGNPPFNLKWTVGKEEYLSQLYYCIKAYELLKPAGILALIVPYSFLSDEFMDSGMIKQINNRFNFIYQAELPSDVFKSVGVEQYKTKIMFMQKKSEHITANLLYSTEIFHITELNKSSSDYIYETYIKPLVDQKEKVKHKLLFEQLQHNSDDREFQEKVKKYLFDIKRNKNIDSKYAKCTEYVSKYYNQVRPEGMKWEEWEKIRITKGKVLSYLKRIISNQHVKEADSIKLVKTNYSLKLKGYSQKNKLYLSKYNGIKEISFNDMVLNENYPFDDPTYIKLYNSKLKKFQQQSIPFNKMELNSNIEKFLNALVIVDHENDEEIRLNAIQKEDTNKILQKQYGFLQWGQGSGKSISGIANLMYRLKGNSVRNVFVVSTAIAINNTWQVILDNYKLDYIRINELSDITKIKKNQIVIVTLNILCKYQKQIKKYIKMQSKKVSLILDEADNISSPTSKRTKAVLSVFRKVKYKTLMTGTMTRNTIAEAATQFELLYNNSLNMLSESQYIYKRDKDDPDKLKETPNDYYKRPIPAYHKGYKLFQESHIPEKITVFGIGQHTQDIYNSDILKKLIDKTIITRTFEEVRGQKIYEITQNTSTFASNERELYRKAIEEFYSMKHLFKSTGNLRKDRMLEILNQLMLMLKICAAPQVYKEYLGGTPNKFKDVLSMLGKWNNECVAIGVRHIKTVNAYAAAIRAKYPDRPLYIITGDRVNLNKRKEIVKALRQSGNGILLSTQQSLSSSMNIGFVNKVIIPELSWNEATMSQYYFRFVRYNSTELKEIHFVTYENSIESNLLGLILTKEKLNLFMKNQELEDEELYEKYGVHFDLLDMLMTKERDSEGKAYIRWGKQNIV</sequence>
<evidence type="ECO:0000256" key="1">
    <source>
        <dbReference type="ARBA" id="ARBA00022741"/>
    </source>
</evidence>
<dbReference type="Pfam" id="PF00270">
    <property type="entry name" value="DEAD"/>
    <property type="match status" value="1"/>
</dbReference>
<keyword evidence="1" id="KW-0547">Nucleotide-binding</keyword>
<keyword evidence="7" id="KW-1185">Reference proteome</keyword>
<evidence type="ECO:0000259" key="5">
    <source>
        <dbReference type="PROSITE" id="PS51192"/>
    </source>
</evidence>
<proteinExistence type="predicted"/>
<dbReference type="Proteomes" id="UP001597180">
    <property type="component" value="Unassembled WGS sequence"/>
</dbReference>
<evidence type="ECO:0000256" key="2">
    <source>
        <dbReference type="ARBA" id="ARBA00022747"/>
    </source>
</evidence>
<dbReference type="InterPro" id="IPR050628">
    <property type="entry name" value="SNF2_RAD54_helicase_TF"/>
</dbReference>
<gene>
    <name evidence="6" type="ORF">ACFQ4B_05230</name>
</gene>
<evidence type="ECO:0000256" key="4">
    <source>
        <dbReference type="ARBA" id="ARBA00022840"/>
    </source>
</evidence>
<dbReference type="RefSeq" id="WP_345595121.1">
    <property type="nucleotide sequence ID" value="NZ_BAABJG010000055.1"/>
</dbReference>
<dbReference type="PRINTS" id="PR00507">
    <property type="entry name" value="N12N6MTFRASE"/>
</dbReference>
<dbReference type="InterPro" id="IPR029063">
    <property type="entry name" value="SAM-dependent_MTases_sf"/>
</dbReference>
<dbReference type="CDD" id="cd02440">
    <property type="entry name" value="AdoMet_MTases"/>
    <property type="match status" value="1"/>
</dbReference>
<evidence type="ECO:0000256" key="3">
    <source>
        <dbReference type="ARBA" id="ARBA00022801"/>
    </source>
</evidence>
<protein>
    <submittedName>
        <fullName evidence="6">N-6 DNA methylase</fullName>
    </submittedName>
</protein>
<keyword evidence="6" id="KW-0489">Methyltransferase</keyword>
<keyword evidence="2" id="KW-0680">Restriction system</keyword>
<dbReference type="InterPro" id="IPR002052">
    <property type="entry name" value="DNA_methylase_N6_adenine_CS"/>
</dbReference>
<organism evidence="6 7">
    <name type="scientific">Paenibacillus vulneris</name>
    <dbReference type="NCBI Taxonomy" id="1133364"/>
    <lineage>
        <taxon>Bacteria</taxon>
        <taxon>Bacillati</taxon>
        <taxon>Bacillota</taxon>
        <taxon>Bacilli</taxon>
        <taxon>Bacillales</taxon>
        <taxon>Paenibacillaceae</taxon>
        <taxon>Paenibacillus</taxon>
    </lineage>
</organism>
<keyword evidence="6" id="KW-0808">Transferase</keyword>
<dbReference type="PANTHER" id="PTHR45626">
    <property type="entry name" value="TRANSCRIPTION TERMINATION FACTOR 2-RELATED"/>
    <property type="match status" value="1"/>
</dbReference>
<dbReference type="InterPro" id="IPR003356">
    <property type="entry name" value="DNA_methylase_A-5"/>
</dbReference>
<keyword evidence="3" id="KW-0378">Hydrolase</keyword>
<dbReference type="Gene3D" id="3.40.50.150">
    <property type="entry name" value="Vaccinia Virus protein VP39"/>
    <property type="match status" value="1"/>
</dbReference>
<dbReference type="SUPFAM" id="SSF52540">
    <property type="entry name" value="P-loop containing nucleoside triphosphate hydrolases"/>
    <property type="match status" value="2"/>
</dbReference>
<dbReference type="SUPFAM" id="SSF53335">
    <property type="entry name" value="S-adenosyl-L-methionine-dependent methyltransferases"/>
    <property type="match status" value="1"/>
</dbReference>
<dbReference type="SMART" id="SM00487">
    <property type="entry name" value="DEXDc"/>
    <property type="match status" value="1"/>
</dbReference>
<accession>A0ABW3UIS6</accession>
<reference evidence="7" key="1">
    <citation type="journal article" date="2019" name="Int. J. Syst. Evol. Microbiol.">
        <title>The Global Catalogue of Microorganisms (GCM) 10K type strain sequencing project: providing services to taxonomists for standard genome sequencing and annotation.</title>
        <authorList>
            <consortium name="The Broad Institute Genomics Platform"/>
            <consortium name="The Broad Institute Genome Sequencing Center for Infectious Disease"/>
            <person name="Wu L."/>
            <person name="Ma J."/>
        </authorList>
    </citation>
    <scope>NUCLEOTIDE SEQUENCE [LARGE SCALE GENOMIC DNA]</scope>
    <source>
        <strain evidence="7">CCUG 53270</strain>
    </source>
</reference>
<evidence type="ECO:0000313" key="7">
    <source>
        <dbReference type="Proteomes" id="UP001597180"/>
    </source>
</evidence>
<dbReference type="Gene3D" id="3.40.50.300">
    <property type="entry name" value="P-loop containing nucleotide triphosphate hydrolases"/>
    <property type="match status" value="2"/>
</dbReference>
<dbReference type="GO" id="GO:0032259">
    <property type="term" value="P:methylation"/>
    <property type="evidence" value="ECO:0007669"/>
    <property type="project" value="UniProtKB-KW"/>
</dbReference>
<dbReference type="InterPro" id="IPR011545">
    <property type="entry name" value="DEAD/DEAH_box_helicase_dom"/>
</dbReference>
<evidence type="ECO:0000313" key="6">
    <source>
        <dbReference type="EMBL" id="MFD1219510.1"/>
    </source>
</evidence>
<dbReference type="GO" id="GO:0008168">
    <property type="term" value="F:methyltransferase activity"/>
    <property type="evidence" value="ECO:0007669"/>
    <property type="project" value="UniProtKB-KW"/>
</dbReference>
<dbReference type="InterPro" id="IPR027417">
    <property type="entry name" value="P-loop_NTPase"/>
</dbReference>
<feature type="domain" description="Helicase ATP-binding" evidence="5">
    <location>
        <begin position="490"/>
        <end position="652"/>
    </location>
</feature>
<keyword evidence="4" id="KW-0067">ATP-binding</keyword>
<dbReference type="PROSITE" id="PS00092">
    <property type="entry name" value="N6_MTASE"/>
    <property type="match status" value="1"/>
</dbReference>
<dbReference type="InterPro" id="IPR014001">
    <property type="entry name" value="Helicase_ATP-bd"/>
</dbReference>
<dbReference type="Pfam" id="PF02384">
    <property type="entry name" value="N6_Mtase"/>
    <property type="match status" value="1"/>
</dbReference>
<comment type="caution">
    <text evidence="6">The sequence shown here is derived from an EMBL/GenBank/DDBJ whole genome shotgun (WGS) entry which is preliminary data.</text>
</comment>
<dbReference type="PROSITE" id="PS51192">
    <property type="entry name" value="HELICASE_ATP_BIND_1"/>
    <property type="match status" value="1"/>
</dbReference>
<name>A0ABW3UIS6_9BACL</name>
<dbReference type="EMBL" id="JBHTLU010000012">
    <property type="protein sequence ID" value="MFD1219510.1"/>
    <property type="molecule type" value="Genomic_DNA"/>
</dbReference>